<dbReference type="InterPro" id="IPR011992">
    <property type="entry name" value="EF-hand-dom_pair"/>
</dbReference>
<dbReference type="Pfam" id="PF00169">
    <property type="entry name" value="PH"/>
    <property type="match status" value="1"/>
</dbReference>
<evidence type="ECO:0000256" key="1">
    <source>
        <dbReference type="SAM" id="MobiDB-lite"/>
    </source>
</evidence>
<feature type="region of interest" description="Disordered" evidence="1">
    <location>
        <begin position="584"/>
        <end position="636"/>
    </location>
</feature>
<feature type="compositionally biased region" description="Basic and acidic residues" evidence="1">
    <location>
        <begin position="625"/>
        <end position="636"/>
    </location>
</feature>
<feature type="domain" description="PH" evidence="2">
    <location>
        <begin position="212"/>
        <end position="308"/>
    </location>
</feature>
<gene>
    <name evidence="3" type="ORF">AOXY_G11823</name>
</gene>
<dbReference type="SMART" id="SM00233">
    <property type="entry name" value="PH"/>
    <property type="match status" value="1"/>
</dbReference>
<dbReference type="GO" id="GO:0005634">
    <property type="term" value="C:nucleus"/>
    <property type="evidence" value="ECO:0007669"/>
    <property type="project" value="TreeGrafter"/>
</dbReference>
<dbReference type="AlphaFoldDB" id="A0AAD8DDD3"/>
<proteinExistence type="predicted"/>
<dbReference type="SUPFAM" id="SSF50729">
    <property type="entry name" value="PH domain-like"/>
    <property type="match status" value="1"/>
</dbReference>
<dbReference type="EMBL" id="JAGXEW010000010">
    <property type="protein sequence ID" value="KAK1167155.1"/>
    <property type="molecule type" value="Genomic_DNA"/>
</dbReference>
<accession>A0AAD8DDD3</accession>
<dbReference type="PANTHER" id="PTHR14383">
    <property type="entry name" value="SWAP-70 RECOMBINASE"/>
    <property type="match status" value="1"/>
</dbReference>
<dbReference type="InterPro" id="IPR001849">
    <property type="entry name" value="PH_domain"/>
</dbReference>
<dbReference type="SUPFAM" id="SSF47473">
    <property type="entry name" value="EF-hand"/>
    <property type="match status" value="1"/>
</dbReference>
<organism evidence="3 4">
    <name type="scientific">Acipenser oxyrinchus oxyrinchus</name>
    <dbReference type="NCBI Taxonomy" id="40147"/>
    <lineage>
        <taxon>Eukaryota</taxon>
        <taxon>Metazoa</taxon>
        <taxon>Chordata</taxon>
        <taxon>Craniata</taxon>
        <taxon>Vertebrata</taxon>
        <taxon>Euteleostomi</taxon>
        <taxon>Actinopterygii</taxon>
        <taxon>Chondrostei</taxon>
        <taxon>Acipenseriformes</taxon>
        <taxon>Acipenseridae</taxon>
        <taxon>Acipenser</taxon>
    </lineage>
</organism>
<evidence type="ECO:0000259" key="2">
    <source>
        <dbReference type="PROSITE" id="PS50003"/>
    </source>
</evidence>
<dbReference type="CDD" id="cd13273">
    <property type="entry name" value="PH_SWAP-70"/>
    <property type="match status" value="1"/>
</dbReference>
<dbReference type="Pfam" id="PF25530">
    <property type="entry name" value="EF-hand_SWAP70_N"/>
    <property type="match status" value="1"/>
</dbReference>
<feature type="region of interest" description="Disordered" evidence="1">
    <location>
        <begin position="328"/>
        <end position="354"/>
    </location>
</feature>
<feature type="compositionally biased region" description="Acidic residues" evidence="1">
    <location>
        <begin position="603"/>
        <end position="613"/>
    </location>
</feature>
<feature type="compositionally biased region" description="Basic and acidic residues" evidence="1">
    <location>
        <begin position="328"/>
        <end position="339"/>
    </location>
</feature>
<dbReference type="InterPro" id="IPR011993">
    <property type="entry name" value="PH-like_dom_sf"/>
</dbReference>
<dbReference type="FunFam" id="2.30.29.30:FF:000286">
    <property type="entry name" value="PH-protein kinase domain containing protein"/>
    <property type="match status" value="1"/>
</dbReference>
<keyword evidence="4" id="KW-1185">Reference proteome</keyword>
<dbReference type="InterPro" id="IPR057836">
    <property type="entry name" value="EF-hand_SWAP70_N"/>
</dbReference>
<evidence type="ECO:0000313" key="3">
    <source>
        <dbReference type="EMBL" id="KAK1167155.1"/>
    </source>
</evidence>
<dbReference type="InterPro" id="IPR057837">
    <property type="entry name" value="PH_SWAP70"/>
</dbReference>
<dbReference type="GO" id="GO:0005737">
    <property type="term" value="C:cytoplasm"/>
    <property type="evidence" value="ECO:0007669"/>
    <property type="project" value="TreeGrafter"/>
</dbReference>
<dbReference type="PROSITE" id="PS50003">
    <property type="entry name" value="PH_DOMAIN"/>
    <property type="match status" value="1"/>
</dbReference>
<evidence type="ECO:0000313" key="4">
    <source>
        <dbReference type="Proteomes" id="UP001230051"/>
    </source>
</evidence>
<protein>
    <recommendedName>
        <fullName evidence="2">PH domain-containing protein</fullName>
    </recommendedName>
</protein>
<dbReference type="Proteomes" id="UP001230051">
    <property type="component" value="Unassembled WGS sequence"/>
</dbReference>
<comment type="caution">
    <text evidence="3">The sequence shown here is derived from an EMBL/GenBank/DDBJ whole genome shotgun (WGS) entry which is preliminary data.</text>
</comment>
<name>A0AAD8DDD3_ACIOX</name>
<reference evidence="3" key="1">
    <citation type="submission" date="2022-02" db="EMBL/GenBank/DDBJ databases">
        <title>Atlantic sturgeon de novo genome assembly.</title>
        <authorList>
            <person name="Stock M."/>
            <person name="Klopp C."/>
            <person name="Guiguen Y."/>
            <person name="Cabau C."/>
            <person name="Parinello H."/>
            <person name="Santidrian Yebra-Pimentel E."/>
            <person name="Kuhl H."/>
            <person name="Dirks R.P."/>
            <person name="Guessner J."/>
            <person name="Wuertz S."/>
            <person name="Du K."/>
            <person name="Schartl M."/>
        </authorList>
    </citation>
    <scope>NUCLEOTIDE SEQUENCE</scope>
    <source>
        <strain evidence="3">STURGEONOMICS-FGT-2020</strain>
        <tissue evidence="3">Whole blood</tissue>
    </source>
</reference>
<dbReference type="Gene3D" id="2.30.29.30">
    <property type="entry name" value="Pleckstrin-homology domain (PH domain)/Phosphotyrosine-binding domain (PTB)"/>
    <property type="match status" value="1"/>
</dbReference>
<dbReference type="PANTHER" id="PTHR14383:SF2">
    <property type="entry name" value="DIFFERENTIALLY EXPRESSED IN FDCP 6 HOMOLOG"/>
    <property type="match status" value="1"/>
</dbReference>
<feature type="compositionally biased region" description="Polar residues" evidence="1">
    <location>
        <begin position="588"/>
        <end position="599"/>
    </location>
</feature>
<sequence length="636" mass="74194">MDFKSELLKSIWYAFTALDVEKNGKVSKSQLKVLSHNLYTALHIPHDPVALEEHFQDNDDGPVSNQGYMPYLNKYILAKANDGTFDKETFDDLCWMMTAKKNYNPGMEAVLCSRKDAFKLWCLFNMLSEDRYPLVMIPEEVEYLLKKIASAMSLEWERNGLDDCYCQDPTLLDGMTVWTFLELMGSGSLLKSESTGAVSLAVDEVFQEMYHDVLKKGYMWKKGLVRRNWNERWFVLKPSVIQYYVSEDLKEKKGEILLDKRCVTEAIQDKDGRRCLFCIKTANRTFEISASDLKHRLEWMQAIQTAIRLLTEGKRSLHKELKLRRRENREQISKQKEEQQTLQGLQEEKERQIQEREQLEAETLQKEEEERQWEKQQHMQRALERQLREAEKARANMATEIAQKEAESEKQRLRIRELEITQQALEKALEAEIQARVVEELATVNQASLLEEEEDKLKQLRRLKEEQEALLQQTQQEKHEILQDMTEKAQALKVASQELEKLQESRQKSNQFLEEAKKKLCRASCHVKHWNVQLNRLMKPISPGGPVGQGQPALNTEVAVHQRGAFSSNEFIVKKQLCNTDHRLSGAYSPNSQSVSPSRLYSEEEEEEEEEVQEQLRKVSLTETDSTRCETNRPSH</sequence>